<organism evidence="1 2">
    <name type="scientific">Prosthecochloris aestuarii (strain DSM 271 / SK 413)</name>
    <dbReference type="NCBI Taxonomy" id="290512"/>
    <lineage>
        <taxon>Bacteria</taxon>
        <taxon>Pseudomonadati</taxon>
        <taxon>Chlorobiota</taxon>
        <taxon>Chlorobiia</taxon>
        <taxon>Chlorobiales</taxon>
        <taxon>Chlorobiaceae</taxon>
        <taxon>Prosthecochloris</taxon>
    </lineage>
</organism>
<dbReference type="Proteomes" id="UP000002725">
    <property type="component" value="Chromosome"/>
</dbReference>
<dbReference type="AlphaFoldDB" id="B4S7Y0"/>
<accession>B4S7Y0</accession>
<dbReference type="KEGG" id="paa:Paes_1138"/>
<dbReference type="HOGENOM" id="CLU_054939_0_0_10"/>
<protein>
    <submittedName>
        <fullName evidence="1">Uncharacterized protein</fullName>
    </submittedName>
</protein>
<keyword evidence="2" id="KW-1185">Reference proteome</keyword>
<evidence type="ECO:0000313" key="2">
    <source>
        <dbReference type="Proteomes" id="UP000002725"/>
    </source>
</evidence>
<evidence type="ECO:0000313" key="1">
    <source>
        <dbReference type="EMBL" id="ACF46167.1"/>
    </source>
</evidence>
<gene>
    <name evidence="1" type="ordered locus">Paes_1138</name>
</gene>
<proteinExistence type="predicted"/>
<dbReference type="EMBL" id="CP001108">
    <property type="protein sequence ID" value="ACF46167.1"/>
    <property type="molecule type" value="Genomic_DNA"/>
</dbReference>
<dbReference type="RefSeq" id="WP_012505702.1">
    <property type="nucleotide sequence ID" value="NC_011059.1"/>
</dbReference>
<sequence length="412" mass="46076">MTEATRPDTVNADALPEIWRYVAIDDFSLPASPVIQSAKTFVDHVFERLGVRRRKDSEPVRSDEELGGIDANRIKRIVPQPDWHCAADVLEKMLTELFASGGTPHRVVVLTAPPWSGYRNIIEELTLREQYSEILPPTAEQVFSNDGQWLKSFRHNRSILVYPFLERTFFRHAGALDLIRRFMREAASGNHRPVILGCDSWSWAFLEPLWEGRKPLVITLQTFNEEQIGQYFLDLADSGGSKGVFFRHATTGNIILSAGDGSGSTPQSDNFLQMLASKSRGNIGVATAIWKASLMIERNNHKETAKEAAGLSRSRQTIWVRSFEKIVLPSVPSQNVHDSAILLHTILLHGSLDVGLLHRLLPRMHTTPDAVLSLLEERGLVEEGDGTVSVSARGYPAVRQFLKSEGYLVDAF</sequence>
<dbReference type="eggNOG" id="ENOG502ZCBJ">
    <property type="taxonomic scope" value="Bacteria"/>
</dbReference>
<dbReference type="STRING" id="290512.Paes_1138"/>
<reference evidence="1" key="1">
    <citation type="submission" date="2008-06" db="EMBL/GenBank/DDBJ databases">
        <title>Complete sequence of chromosome of Prosthecochloris aestuarii DSM 271.</title>
        <authorList>
            <consortium name="US DOE Joint Genome Institute"/>
            <person name="Lucas S."/>
            <person name="Copeland A."/>
            <person name="Lapidus A."/>
            <person name="Glavina del Rio T."/>
            <person name="Dalin E."/>
            <person name="Tice H."/>
            <person name="Bruce D."/>
            <person name="Goodwin L."/>
            <person name="Pitluck S."/>
            <person name="Schmutz J."/>
            <person name="Larimer F."/>
            <person name="Land M."/>
            <person name="Hauser L."/>
            <person name="Kyrpides N."/>
            <person name="Anderson I."/>
            <person name="Liu Z."/>
            <person name="Li T."/>
            <person name="Zhao F."/>
            <person name="Overmann J."/>
            <person name="Bryant D.A."/>
            <person name="Richardson P."/>
        </authorList>
    </citation>
    <scope>NUCLEOTIDE SEQUENCE [LARGE SCALE GENOMIC DNA]</scope>
    <source>
        <strain evidence="1">DSM 271</strain>
    </source>
</reference>
<name>B4S7Y0_PROA2</name>